<dbReference type="InterPro" id="IPR011017">
    <property type="entry name" value="TRASH_dom"/>
</dbReference>
<evidence type="ECO:0000313" key="15">
    <source>
        <dbReference type="Proteomes" id="UP000471705"/>
    </source>
</evidence>
<keyword evidence="6 11" id="KW-0547">Nucleotide-binding</keyword>
<evidence type="ECO:0000256" key="3">
    <source>
        <dbReference type="ARBA" id="ARBA00022475"/>
    </source>
</evidence>
<gene>
    <name evidence="14" type="ORF">GR257_15545</name>
</gene>
<dbReference type="GO" id="GO:0043682">
    <property type="term" value="F:P-type divalent copper transporter activity"/>
    <property type="evidence" value="ECO:0007669"/>
    <property type="project" value="TreeGrafter"/>
</dbReference>
<dbReference type="InterPro" id="IPR027256">
    <property type="entry name" value="P-typ_ATPase_IB"/>
</dbReference>
<dbReference type="Gene3D" id="3.40.1110.10">
    <property type="entry name" value="Calcium-transporting ATPase, cytoplasmic domain N"/>
    <property type="match status" value="1"/>
</dbReference>
<keyword evidence="4 11" id="KW-0812">Transmembrane</keyword>
<dbReference type="Pfam" id="PF04945">
    <property type="entry name" value="YHS"/>
    <property type="match status" value="2"/>
</dbReference>
<dbReference type="InterPro" id="IPR059000">
    <property type="entry name" value="ATPase_P-type_domA"/>
</dbReference>
<dbReference type="InterPro" id="IPR018303">
    <property type="entry name" value="ATPase_P-typ_P_site"/>
</dbReference>
<keyword evidence="9 11" id="KW-1133">Transmembrane helix</keyword>
<dbReference type="SUPFAM" id="SSF81660">
    <property type="entry name" value="Metal cation-transporting ATPase, ATP-binding domain N"/>
    <property type="match status" value="1"/>
</dbReference>
<comment type="caution">
    <text evidence="14">The sequence shown here is derived from an EMBL/GenBank/DDBJ whole genome shotgun (WGS) entry which is preliminary data.</text>
</comment>
<dbReference type="PRINTS" id="PR00943">
    <property type="entry name" value="CUATPASE"/>
</dbReference>
<evidence type="ECO:0000256" key="8">
    <source>
        <dbReference type="ARBA" id="ARBA00022967"/>
    </source>
</evidence>
<keyword evidence="5 11" id="KW-0479">Metal-binding</keyword>
<dbReference type="GO" id="GO:0016491">
    <property type="term" value="F:oxidoreductase activity"/>
    <property type="evidence" value="ECO:0007669"/>
    <property type="project" value="InterPro"/>
</dbReference>
<proteinExistence type="inferred from homology"/>
<feature type="domain" description="TRASH" evidence="13">
    <location>
        <begin position="82"/>
        <end position="120"/>
    </location>
</feature>
<dbReference type="PANTHER" id="PTHR43520:SF8">
    <property type="entry name" value="P-TYPE CU(+) TRANSPORTER"/>
    <property type="match status" value="1"/>
</dbReference>
<evidence type="ECO:0000256" key="7">
    <source>
        <dbReference type="ARBA" id="ARBA00022840"/>
    </source>
</evidence>
<dbReference type="InterPro" id="IPR023299">
    <property type="entry name" value="ATPase_P-typ_cyto_dom_N"/>
</dbReference>
<dbReference type="InterPro" id="IPR044492">
    <property type="entry name" value="P_typ_ATPase_HD_dom"/>
</dbReference>
<feature type="transmembrane region" description="Helical" evidence="11">
    <location>
        <begin position="471"/>
        <end position="494"/>
    </location>
</feature>
<dbReference type="EMBL" id="WUFV01000007">
    <property type="protein sequence ID" value="NEK16261.1"/>
    <property type="molecule type" value="Genomic_DNA"/>
</dbReference>
<evidence type="ECO:0000256" key="4">
    <source>
        <dbReference type="ARBA" id="ARBA00022692"/>
    </source>
</evidence>
<dbReference type="SFLD" id="SFLDG00002">
    <property type="entry name" value="C1.7:_P-type_atpase_like"/>
    <property type="match status" value="1"/>
</dbReference>
<organism evidence="14 15">
    <name type="scientific">Rhizobium leguminosarum</name>
    <dbReference type="NCBI Taxonomy" id="384"/>
    <lineage>
        <taxon>Bacteria</taxon>
        <taxon>Pseudomonadati</taxon>
        <taxon>Pseudomonadota</taxon>
        <taxon>Alphaproteobacteria</taxon>
        <taxon>Hyphomicrobiales</taxon>
        <taxon>Rhizobiaceae</taxon>
        <taxon>Rhizobium/Agrobacterium group</taxon>
        <taxon>Rhizobium</taxon>
    </lineage>
</organism>
<dbReference type="Proteomes" id="UP000471705">
    <property type="component" value="Unassembled WGS sequence"/>
</dbReference>
<protein>
    <submittedName>
        <fullName evidence="14">Heavy metal translocating P-type ATPase</fullName>
    </submittedName>
</protein>
<dbReference type="SUPFAM" id="SSF56784">
    <property type="entry name" value="HAD-like"/>
    <property type="match status" value="1"/>
</dbReference>
<dbReference type="SFLD" id="SFLDF00027">
    <property type="entry name" value="p-type_atpase"/>
    <property type="match status" value="1"/>
</dbReference>
<evidence type="ECO:0000256" key="12">
    <source>
        <dbReference type="SAM" id="MobiDB-lite"/>
    </source>
</evidence>
<evidence type="ECO:0000259" key="13">
    <source>
        <dbReference type="SMART" id="SM00746"/>
    </source>
</evidence>
<feature type="transmembrane region" description="Helical" evidence="11">
    <location>
        <begin position="289"/>
        <end position="308"/>
    </location>
</feature>
<dbReference type="NCBIfam" id="TIGR01525">
    <property type="entry name" value="ATPase-IB_hvy"/>
    <property type="match status" value="1"/>
</dbReference>
<feature type="region of interest" description="Disordered" evidence="12">
    <location>
        <begin position="1"/>
        <end position="20"/>
    </location>
</feature>
<keyword evidence="10 11" id="KW-0472">Membrane</keyword>
<dbReference type="NCBIfam" id="TIGR01511">
    <property type="entry name" value="ATPase-IB1_Cu"/>
    <property type="match status" value="1"/>
</dbReference>
<dbReference type="FunFam" id="2.70.150.10:FF:000020">
    <property type="entry name" value="Copper-exporting P-type ATPase A"/>
    <property type="match status" value="1"/>
</dbReference>
<dbReference type="PROSITE" id="PS00154">
    <property type="entry name" value="ATPASE_E1_E2"/>
    <property type="match status" value="1"/>
</dbReference>
<dbReference type="AlphaFoldDB" id="A0A7K3VJJ1"/>
<feature type="domain" description="TRASH" evidence="13">
    <location>
        <begin position="36"/>
        <end position="74"/>
    </location>
</feature>
<dbReference type="InterPro" id="IPR001757">
    <property type="entry name" value="P_typ_ATPase"/>
</dbReference>
<keyword evidence="8" id="KW-1278">Translocase</keyword>
<dbReference type="InterPro" id="IPR009078">
    <property type="entry name" value="Ferritin-like_SF"/>
</dbReference>
<dbReference type="Gene3D" id="2.70.150.10">
    <property type="entry name" value="Calcium-transporting ATPase, cytoplasmic transduction domain A"/>
    <property type="match status" value="1"/>
</dbReference>
<dbReference type="SMART" id="SM00746">
    <property type="entry name" value="TRASH"/>
    <property type="match status" value="2"/>
</dbReference>
<dbReference type="GO" id="GO:0005524">
    <property type="term" value="F:ATP binding"/>
    <property type="evidence" value="ECO:0007669"/>
    <property type="project" value="UniProtKB-UniRule"/>
</dbReference>
<dbReference type="Gene3D" id="1.10.620.20">
    <property type="entry name" value="Ribonucleotide Reductase, subunit A"/>
    <property type="match status" value="2"/>
</dbReference>
<evidence type="ECO:0000256" key="11">
    <source>
        <dbReference type="RuleBase" id="RU362081"/>
    </source>
</evidence>
<dbReference type="SUPFAM" id="SSF81665">
    <property type="entry name" value="Calcium ATPase, transmembrane domain M"/>
    <property type="match status" value="1"/>
</dbReference>
<dbReference type="GO" id="GO:0055070">
    <property type="term" value="P:copper ion homeostasis"/>
    <property type="evidence" value="ECO:0007669"/>
    <property type="project" value="TreeGrafter"/>
</dbReference>
<dbReference type="Gene3D" id="3.40.50.1000">
    <property type="entry name" value="HAD superfamily/HAD-like"/>
    <property type="match status" value="1"/>
</dbReference>
<dbReference type="RefSeq" id="WP_164047251.1">
    <property type="nucleotide sequence ID" value="NZ_WUFV01000007.1"/>
</dbReference>
<dbReference type="InterPro" id="IPR012348">
    <property type="entry name" value="RNR-like"/>
</dbReference>
<feature type="transmembrane region" description="Helical" evidence="11">
    <location>
        <begin position="250"/>
        <end position="277"/>
    </location>
</feature>
<dbReference type="InterPro" id="IPR007029">
    <property type="entry name" value="YHS_dom"/>
</dbReference>
<sequence>MDIKHEHDHHHSHADGDDHCHCGHEQEQAASAMIRDPVCGMTVDPQAGKPSLEHERRIYHFCSDGCRTKFAAAPEDYLTAKDPVCGMTVDRSTAKYFLKHEGEKFYFCSATCQAKFEADPAAYRDGKRPPEKPAPTGTLYTCPMHPEVVSDRPGDCPKCGMALEPMGIPPADEGPNPELVDFVRRLWASAILAIPLLALSMGPMFGLRLREAIGEPQATYIELLLATPVVLWAAVPFFRRAWASLVNRSPNMWTLIGLGVGTAYLYSVVATLVPGIFPMSFHGHGAAVPVYFEAAAVIVALVFVGQVLELKARERTGSAIRALLDLAPKTARRIDAEGSESDVPVDDIQTGDRLRVRPGERVPVDGSVLEGQSTVDESMISGEPLPLEKSKGDPLTGGTINKNGTFVMTAEKVGADMVLSRIVDMVAKAQRSRAPIQGAVDRVSAVFVPAVVAAAVLAFLVWAAIGPEPRMANALLAAVAVLIIACPCALGLATPMSIMIATGRGAQEGVLIKDAKALERFSKVDTLIVDKTGTLTEGKPTLTDVVTYGGVGEDRLLSLAASLERGSEHPLAEAIVSGAEERGVSLVEVTGFEAKTGKGVQGLAGDTMVALGNAAMLADLGIDPAALAEKTEALRGDGKTVMFVVFDGALAGLVAVADRIKPTTAAAIKALHESGLKIIMATGDNERTARAVAKSLGIDEVRADVLPEGKKALIDELRAKGAIIAMAGDGVNDAPALAAADVGIAMGTGADVAMESAGITLVKGDLNGIVRARRLAEATMKNIRQNLGFAFGYNALGVPIAAGLLYPIFGLLLSPMIAAAAMSLSSASVIANALRLRFAKL</sequence>
<feature type="transmembrane region" description="Helical" evidence="11">
    <location>
        <begin position="815"/>
        <end position="834"/>
    </location>
</feature>
<evidence type="ECO:0000256" key="1">
    <source>
        <dbReference type="ARBA" id="ARBA00004651"/>
    </source>
</evidence>
<dbReference type="CDD" id="cd02094">
    <property type="entry name" value="P-type_ATPase_Cu-like"/>
    <property type="match status" value="1"/>
</dbReference>
<dbReference type="Pfam" id="PF00122">
    <property type="entry name" value="E1-E2_ATPase"/>
    <property type="match status" value="1"/>
</dbReference>
<evidence type="ECO:0000256" key="5">
    <source>
        <dbReference type="ARBA" id="ARBA00022723"/>
    </source>
</evidence>
<dbReference type="InterPro" id="IPR023298">
    <property type="entry name" value="ATPase_P-typ_TM_dom_sf"/>
</dbReference>
<dbReference type="Pfam" id="PF00702">
    <property type="entry name" value="Hydrolase"/>
    <property type="match status" value="1"/>
</dbReference>
<feature type="transmembrane region" description="Helical" evidence="11">
    <location>
        <begin position="787"/>
        <end position="809"/>
    </location>
</feature>
<dbReference type="PANTHER" id="PTHR43520">
    <property type="entry name" value="ATP7, ISOFORM B"/>
    <property type="match status" value="1"/>
</dbReference>
<feature type="transmembrane region" description="Helical" evidence="11">
    <location>
        <begin position="186"/>
        <end position="206"/>
    </location>
</feature>
<dbReference type="InterPro" id="IPR045800">
    <property type="entry name" value="HMBD"/>
</dbReference>
<feature type="transmembrane region" description="Helical" evidence="11">
    <location>
        <begin position="443"/>
        <end position="465"/>
    </location>
</feature>
<dbReference type="InterPro" id="IPR023214">
    <property type="entry name" value="HAD_sf"/>
</dbReference>
<keyword evidence="7 11" id="KW-0067">ATP-binding</keyword>
<comment type="similarity">
    <text evidence="2 11">Belongs to the cation transport ATPase (P-type) (TC 3.A.3) family. Type IB subfamily.</text>
</comment>
<evidence type="ECO:0000256" key="2">
    <source>
        <dbReference type="ARBA" id="ARBA00006024"/>
    </source>
</evidence>
<dbReference type="PRINTS" id="PR00119">
    <property type="entry name" value="CATATPASE"/>
</dbReference>
<dbReference type="InterPro" id="IPR008250">
    <property type="entry name" value="ATPase_P-typ_transduc_dom_A_sf"/>
</dbReference>
<dbReference type="GO" id="GO:0060003">
    <property type="term" value="P:copper ion export"/>
    <property type="evidence" value="ECO:0007669"/>
    <property type="project" value="UniProtKB-ARBA"/>
</dbReference>
<accession>A0A7K3VJJ1</accession>
<keyword evidence="3 11" id="KW-1003">Cell membrane</keyword>
<evidence type="ECO:0000256" key="10">
    <source>
        <dbReference type="ARBA" id="ARBA00023136"/>
    </source>
</evidence>
<dbReference type="NCBIfam" id="TIGR01494">
    <property type="entry name" value="ATPase_P-type"/>
    <property type="match status" value="1"/>
</dbReference>
<reference evidence="14 15" key="1">
    <citation type="submission" date="2019-12" db="EMBL/GenBank/DDBJ databases">
        <title>Rhizobium genotypes associated with high levels of biological nitrogen fixation by grain legumes in a temperate-maritime cropping system.</title>
        <authorList>
            <person name="Maluk M."/>
            <person name="Francesc Ferrando Molina F."/>
            <person name="Lopez Del Egido L."/>
            <person name="Lafos M."/>
            <person name="Langarica-Fuentes A."/>
            <person name="Gebre Yohannes G."/>
            <person name="Young M.W."/>
            <person name="Martin P."/>
            <person name="Gantlett R."/>
            <person name="Kenicer G."/>
            <person name="Hawes C."/>
            <person name="Begg G.S."/>
            <person name="Quilliam R.S."/>
            <person name="Squire G.R."/>
            <person name="Poole P.S."/>
            <person name="Young P.W."/>
            <person name="Iannetta P.M."/>
            <person name="James E.K."/>
        </authorList>
    </citation>
    <scope>NUCLEOTIDE SEQUENCE [LARGE SCALE GENOMIC DNA]</scope>
    <source>
        <strain evidence="14 15">JHI54</strain>
    </source>
</reference>
<dbReference type="InterPro" id="IPR036412">
    <property type="entry name" value="HAD-like_sf"/>
</dbReference>
<dbReference type="Pfam" id="PF19335">
    <property type="entry name" value="HMBD"/>
    <property type="match status" value="1"/>
</dbReference>
<evidence type="ECO:0000313" key="14">
    <source>
        <dbReference type="EMBL" id="NEK16261.1"/>
    </source>
</evidence>
<comment type="subcellular location">
    <subcellularLocation>
        <location evidence="1">Cell membrane</location>
        <topology evidence="1">Multi-pass membrane protein</topology>
    </subcellularLocation>
</comment>
<dbReference type="SUPFAM" id="SSF81653">
    <property type="entry name" value="Calcium ATPase, transduction domain A"/>
    <property type="match status" value="1"/>
</dbReference>
<feature type="transmembrane region" description="Helical" evidence="11">
    <location>
        <begin position="218"/>
        <end position="238"/>
    </location>
</feature>
<name>A0A7K3VJJ1_RHILE</name>
<dbReference type="GO" id="GO:0005507">
    <property type="term" value="F:copper ion binding"/>
    <property type="evidence" value="ECO:0007669"/>
    <property type="project" value="TreeGrafter"/>
</dbReference>
<evidence type="ECO:0000256" key="6">
    <source>
        <dbReference type="ARBA" id="ARBA00022741"/>
    </source>
</evidence>
<dbReference type="SFLD" id="SFLDS00003">
    <property type="entry name" value="Haloacid_Dehalogenase"/>
    <property type="match status" value="1"/>
</dbReference>
<dbReference type="SUPFAM" id="SSF47240">
    <property type="entry name" value="Ferritin-like"/>
    <property type="match status" value="2"/>
</dbReference>
<evidence type="ECO:0000256" key="9">
    <source>
        <dbReference type="ARBA" id="ARBA00022989"/>
    </source>
</evidence>
<dbReference type="GO" id="GO:0016887">
    <property type="term" value="F:ATP hydrolysis activity"/>
    <property type="evidence" value="ECO:0007669"/>
    <property type="project" value="InterPro"/>
</dbReference>
<dbReference type="GO" id="GO:0005886">
    <property type="term" value="C:plasma membrane"/>
    <property type="evidence" value="ECO:0007669"/>
    <property type="project" value="UniProtKB-SubCell"/>
</dbReference>